<reference evidence="1" key="1">
    <citation type="submission" date="2020-06" db="EMBL/GenBank/DDBJ databases">
        <title>WGS assembly of Ceratodon purpureus strain R40.</title>
        <authorList>
            <person name="Carey S.B."/>
            <person name="Jenkins J."/>
            <person name="Shu S."/>
            <person name="Lovell J.T."/>
            <person name="Sreedasyam A."/>
            <person name="Maumus F."/>
            <person name="Tiley G.P."/>
            <person name="Fernandez-Pozo N."/>
            <person name="Barry K."/>
            <person name="Chen C."/>
            <person name="Wang M."/>
            <person name="Lipzen A."/>
            <person name="Daum C."/>
            <person name="Saski C.A."/>
            <person name="Payton A.C."/>
            <person name="Mcbreen J.C."/>
            <person name="Conrad R.E."/>
            <person name="Kollar L.M."/>
            <person name="Olsson S."/>
            <person name="Huttunen S."/>
            <person name="Landis J.B."/>
            <person name="Wickett N.J."/>
            <person name="Johnson M.G."/>
            <person name="Rensing S.A."/>
            <person name="Grimwood J."/>
            <person name="Schmutz J."/>
            <person name="Mcdaniel S.F."/>
        </authorList>
    </citation>
    <scope>NUCLEOTIDE SEQUENCE</scope>
    <source>
        <strain evidence="1">R40</strain>
    </source>
</reference>
<evidence type="ECO:0000313" key="2">
    <source>
        <dbReference type="Proteomes" id="UP000822688"/>
    </source>
</evidence>
<comment type="caution">
    <text evidence="1">The sequence shown here is derived from an EMBL/GenBank/DDBJ whole genome shotgun (WGS) entry which is preliminary data.</text>
</comment>
<proteinExistence type="predicted"/>
<organism evidence="1 2">
    <name type="scientific">Ceratodon purpureus</name>
    <name type="common">Fire moss</name>
    <name type="synonym">Dicranum purpureum</name>
    <dbReference type="NCBI Taxonomy" id="3225"/>
    <lineage>
        <taxon>Eukaryota</taxon>
        <taxon>Viridiplantae</taxon>
        <taxon>Streptophyta</taxon>
        <taxon>Embryophyta</taxon>
        <taxon>Bryophyta</taxon>
        <taxon>Bryophytina</taxon>
        <taxon>Bryopsida</taxon>
        <taxon>Dicranidae</taxon>
        <taxon>Pseudoditrichales</taxon>
        <taxon>Ditrichaceae</taxon>
        <taxon>Ceratodon</taxon>
    </lineage>
</organism>
<dbReference type="AlphaFoldDB" id="A0A8T0HQX1"/>
<sequence>MLPRTPSGPIAANTYCYVLHPDHGDKIVAEGRTGGSWKSPSQKYGNLCKEGEQMLQIHRIVVPNLPLLFIEERQPFRVMEHALVKSSGSIIHVKWLTKLLWRKPNVGNAKTPS</sequence>
<dbReference type="Proteomes" id="UP000822688">
    <property type="component" value="Chromosome V"/>
</dbReference>
<accession>A0A8T0HQX1</accession>
<keyword evidence="2" id="KW-1185">Reference proteome</keyword>
<dbReference type="EMBL" id="CM026426">
    <property type="protein sequence ID" value="KAG0573342.1"/>
    <property type="molecule type" value="Genomic_DNA"/>
</dbReference>
<name>A0A8T0HQX1_CERPU</name>
<evidence type="ECO:0000313" key="1">
    <source>
        <dbReference type="EMBL" id="KAG0573342.1"/>
    </source>
</evidence>
<gene>
    <name evidence="1" type="ORF">KC19_VG169900</name>
</gene>
<protein>
    <submittedName>
        <fullName evidence="1">Uncharacterized protein</fullName>
    </submittedName>
</protein>